<evidence type="ECO:0000256" key="2">
    <source>
        <dbReference type="ARBA" id="ARBA00022692"/>
    </source>
</evidence>
<reference evidence="7" key="1">
    <citation type="journal article" date="2020" name="Nat. Ecol. Evol.">
        <title>Deeply conserved synteny resolves early events in vertebrate evolution.</title>
        <authorList>
            <person name="Simakov O."/>
            <person name="Marletaz F."/>
            <person name="Yue J.X."/>
            <person name="O'Connell B."/>
            <person name="Jenkins J."/>
            <person name="Brandt A."/>
            <person name="Calef R."/>
            <person name="Tung C.H."/>
            <person name="Huang T.K."/>
            <person name="Schmutz J."/>
            <person name="Satoh N."/>
            <person name="Yu J.K."/>
            <person name="Putnam N.H."/>
            <person name="Green R.E."/>
            <person name="Rokhsar D.S."/>
        </authorList>
    </citation>
    <scope>NUCLEOTIDE SEQUENCE [LARGE SCALE GENOMIC DNA]</scope>
    <source>
        <strain evidence="7">S238N-H82</strain>
    </source>
</reference>
<evidence type="ECO:0000259" key="6">
    <source>
        <dbReference type="PROSITE" id="PS50850"/>
    </source>
</evidence>
<feature type="transmembrane region" description="Helical" evidence="5">
    <location>
        <begin position="202"/>
        <end position="226"/>
    </location>
</feature>
<dbReference type="GO" id="GO:0016324">
    <property type="term" value="C:apical plasma membrane"/>
    <property type="evidence" value="ECO:0000318"/>
    <property type="project" value="GO_Central"/>
</dbReference>
<dbReference type="AlphaFoldDB" id="A0A9J7MRR0"/>
<organism evidence="7 8">
    <name type="scientific">Branchiostoma floridae</name>
    <name type="common">Florida lancelet</name>
    <name type="synonym">Amphioxus</name>
    <dbReference type="NCBI Taxonomy" id="7739"/>
    <lineage>
        <taxon>Eukaryota</taxon>
        <taxon>Metazoa</taxon>
        <taxon>Chordata</taxon>
        <taxon>Cephalochordata</taxon>
        <taxon>Leptocardii</taxon>
        <taxon>Amphioxiformes</taxon>
        <taxon>Branchiostomatidae</taxon>
        <taxon>Branchiostoma</taxon>
    </lineage>
</organism>
<feature type="transmembrane region" description="Helical" evidence="5">
    <location>
        <begin position="368"/>
        <end position="387"/>
    </location>
</feature>
<feature type="transmembrane region" description="Helical" evidence="5">
    <location>
        <begin position="166"/>
        <end position="190"/>
    </location>
</feature>
<feature type="transmembrane region" description="Helical" evidence="5">
    <location>
        <begin position="232"/>
        <end position="253"/>
    </location>
</feature>
<dbReference type="GO" id="GO:0022857">
    <property type="term" value="F:transmembrane transporter activity"/>
    <property type="evidence" value="ECO:0000318"/>
    <property type="project" value="GO_Central"/>
</dbReference>
<comment type="subcellular location">
    <subcellularLocation>
        <location evidence="1">Membrane</location>
        <topology evidence="1">Multi-pass membrane protein</topology>
    </subcellularLocation>
</comment>
<sequence>MGCSLDVTCCIPTRYSLTILLMGVITHFFTLRSNFSIIVVAMVKYSPKHIDNSSGEHECYVNTSHDKYTEVHESMAATLLGSKGYNETNLEWQENSTAHTTQDKFSWDPITQGRILGAYSYGHVFSQVMGGFLEARFGGKKVLGLSMLLSSVLTLFTPVAAFSGEWWLFVVRVLVGFVQGVVYPSTFGMLSRWAPPAERSSLLTIASLGETFGVFIGFSLTAYLIVQCGWAVTLYITGAVGLAFCCLWCLLAFDSPAEHPTISVAERTYIEFNLEDTKKGRDIPWLKMLSSLHLWVLIYIHCTDSWGFYMILICLPLYMDTILNFDINANGGLSAVPYLALMATRILSSLTIDALIKQSRFRKVNIRKACVLGLVGVAACLVVVGHVRCDATAAIALLCLAMAMRGLMVPGFYPSYTDLTLGFSGVAFGVSNCVSNCTGFIVPLVVGVLTDGNQTIAAWLKVFYIGAAISVSGSVMALLFLRTDPVSWAQDPDGDNLSQPARDNLMSDVGGGSERTDVEAVFLYESTV</sequence>
<evidence type="ECO:0000256" key="1">
    <source>
        <dbReference type="ARBA" id="ARBA00004141"/>
    </source>
</evidence>
<evidence type="ECO:0000256" key="5">
    <source>
        <dbReference type="SAM" id="Phobius"/>
    </source>
</evidence>
<dbReference type="InterPro" id="IPR036259">
    <property type="entry name" value="MFS_trans_sf"/>
</dbReference>
<feature type="transmembrane region" description="Helical" evidence="5">
    <location>
        <begin position="294"/>
        <end position="318"/>
    </location>
</feature>
<evidence type="ECO:0000256" key="3">
    <source>
        <dbReference type="ARBA" id="ARBA00022989"/>
    </source>
</evidence>
<dbReference type="KEGG" id="bfo:118417113"/>
<feature type="domain" description="Major facilitator superfamily (MFS) profile" evidence="6">
    <location>
        <begin position="72"/>
        <end position="485"/>
    </location>
</feature>
<dbReference type="RefSeq" id="XP_035678407.1">
    <property type="nucleotide sequence ID" value="XM_035822514.1"/>
</dbReference>
<feature type="transmembrane region" description="Helical" evidence="5">
    <location>
        <begin position="20"/>
        <end position="43"/>
    </location>
</feature>
<dbReference type="SUPFAM" id="SSF103473">
    <property type="entry name" value="MFS general substrate transporter"/>
    <property type="match status" value="1"/>
</dbReference>
<feature type="transmembrane region" description="Helical" evidence="5">
    <location>
        <begin position="462"/>
        <end position="481"/>
    </location>
</feature>
<evidence type="ECO:0000313" key="7">
    <source>
        <dbReference type="Proteomes" id="UP000001554"/>
    </source>
</evidence>
<feature type="transmembrane region" description="Helical" evidence="5">
    <location>
        <begin position="393"/>
        <end position="413"/>
    </location>
</feature>
<evidence type="ECO:0000256" key="4">
    <source>
        <dbReference type="ARBA" id="ARBA00023136"/>
    </source>
</evidence>
<gene>
    <name evidence="8" type="primary">LOC118417113</name>
</gene>
<dbReference type="GeneID" id="118417113"/>
<evidence type="ECO:0000313" key="8">
    <source>
        <dbReference type="RefSeq" id="XP_035678407.1"/>
    </source>
</evidence>
<dbReference type="OMA" id="FYVPKRV"/>
<reference evidence="8" key="2">
    <citation type="submission" date="2025-08" db="UniProtKB">
        <authorList>
            <consortium name="RefSeq"/>
        </authorList>
    </citation>
    <scope>IDENTIFICATION</scope>
    <source>
        <strain evidence="8">S238N-H82</strain>
        <tissue evidence="8">Testes</tissue>
    </source>
</reference>
<dbReference type="InterPro" id="IPR011701">
    <property type="entry name" value="MFS"/>
</dbReference>
<dbReference type="PROSITE" id="PS50850">
    <property type="entry name" value="MFS"/>
    <property type="match status" value="1"/>
</dbReference>
<accession>A0A9J7MRR0</accession>
<keyword evidence="2 5" id="KW-0812">Transmembrane</keyword>
<dbReference type="PANTHER" id="PTHR11662">
    <property type="entry name" value="SOLUTE CARRIER FAMILY 17"/>
    <property type="match status" value="1"/>
</dbReference>
<proteinExistence type="predicted"/>
<keyword evidence="7" id="KW-1185">Reference proteome</keyword>
<feature type="transmembrane region" description="Helical" evidence="5">
    <location>
        <begin position="338"/>
        <end position="356"/>
    </location>
</feature>
<dbReference type="FunFam" id="1.20.1250.20:FF:000725">
    <property type="entry name" value="Uncharacterized protein"/>
    <property type="match status" value="1"/>
</dbReference>
<keyword evidence="3 5" id="KW-1133">Transmembrane helix</keyword>
<dbReference type="Proteomes" id="UP000001554">
    <property type="component" value="Chromosome 6"/>
</dbReference>
<protein>
    <submittedName>
        <fullName evidence="8">Sialin-like</fullName>
    </submittedName>
</protein>
<dbReference type="Gene3D" id="1.20.1250.20">
    <property type="entry name" value="MFS general substrate transporter like domains"/>
    <property type="match status" value="2"/>
</dbReference>
<dbReference type="InterPro" id="IPR020846">
    <property type="entry name" value="MFS_dom"/>
</dbReference>
<feature type="transmembrane region" description="Helical" evidence="5">
    <location>
        <begin position="142"/>
        <end position="160"/>
    </location>
</feature>
<keyword evidence="4 5" id="KW-0472">Membrane</keyword>
<dbReference type="OrthoDB" id="2985014at2759"/>
<name>A0A9J7MRR0_BRAFL</name>
<feature type="transmembrane region" description="Helical" evidence="5">
    <location>
        <begin position="425"/>
        <end position="450"/>
    </location>
</feature>
<dbReference type="Pfam" id="PF07690">
    <property type="entry name" value="MFS_1"/>
    <property type="match status" value="1"/>
</dbReference>
<dbReference type="PANTHER" id="PTHR11662:SF454">
    <property type="entry name" value="SIALIN-LIKE"/>
    <property type="match status" value="1"/>
</dbReference>
<dbReference type="InterPro" id="IPR050382">
    <property type="entry name" value="MFS_Na/Anion_cotransporter"/>
</dbReference>